<feature type="compositionally biased region" description="Low complexity" evidence="9">
    <location>
        <begin position="304"/>
        <end position="316"/>
    </location>
</feature>
<feature type="compositionally biased region" description="Low complexity" evidence="9">
    <location>
        <begin position="175"/>
        <end position="192"/>
    </location>
</feature>
<dbReference type="Pfam" id="PF00168">
    <property type="entry name" value="C2"/>
    <property type="match status" value="2"/>
</dbReference>
<feature type="region of interest" description="Disordered" evidence="9">
    <location>
        <begin position="148"/>
        <end position="385"/>
    </location>
</feature>
<dbReference type="Proteomes" id="UP000308365">
    <property type="component" value="Unassembled WGS sequence"/>
</dbReference>
<name>A0A4V5P6M3_MONMO</name>
<dbReference type="EMBL" id="RWIC01001207">
    <property type="protein sequence ID" value="TKC37020.1"/>
    <property type="molecule type" value="Genomic_DNA"/>
</dbReference>
<dbReference type="GO" id="GO:0030672">
    <property type="term" value="C:synaptic vesicle membrane"/>
    <property type="evidence" value="ECO:0007669"/>
    <property type="project" value="TreeGrafter"/>
</dbReference>
<evidence type="ECO:0000256" key="1">
    <source>
        <dbReference type="ARBA" id="ARBA00004141"/>
    </source>
</evidence>
<evidence type="ECO:0000256" key="10">
    <source>
        <dbReference type="SAM" id="Phobius"/>
    </source>
</evidence>
<dbReference type="Gene3D" id="2.60.40.150">
    <property type="entry name" value="C2 domain"/>
    <property type="match status" value="2"/>
</dbReference>
<feature type="compositionally biased region" description="Basic and acidic residues" evidence="9">
    <location>
        <begin position="56"/>
        <end position="68"/>
    </location>
</feature>
<evidence type="ECO:0000256" key="2">
    <source>
        <dbReference type="ARBA" id="ARBA00007923"/>
    </source>
</evidence>
<dbReference type="AlphaFoldDB" id="A0A4V5P6M3"/>
<accession>A0A4V5P6M3</accession>
<feature type="compositionally biased region" description="Polar residues" evidence="9">
    <location>
        <begin position="265"/>
        <end position="274"/>
    </location>
</feature>
<feature type="region of interest" description="Disordered" evidence="9">
    <location>
        <begin position="1190"/>
        <end position="1247"/>
    </location>
</feature>
<dbReference type="InterPro" id="IPR000008">
    <property type="entry name" value="C2_dom"/>
</dbReference>
<evidence type="ECO:0000256" key="3">
    <source>
        <dbReference type="ARBA" id="ARBA00022692"/>
    </source>
</evidence>
<keyword evidence="4" id="KW-0479">Metal-binding</keyword>
<comment type="similarity">
    <text evidence="2">Belongs to the MCTP family.</text>
</comment>
<keyword evidence="3 10" id="KW-0812">Transmembrane</keyword>
<evidence type="ECO:0000256" key="7">
    <source>
        <dbReference type="ARBA" id="ARBA00022989"/>
    </source>
</evidence>
<dbReference type="GO" id="GO:0046928">
    <property type="term" value="P:regulation of neurotransmitter secretion"/>
    <property type="evidence" value="ECO:0007669"/>
    <property type="project" value="TreeGrafter"/>
</dbReference>
<keyword evidence="6" id="KW-0106">Calcium</keyword>
<dbReference type="SUPFAM" id="SSF49562">
    <property type="entry name" value="C2 domain (Calcium/lipid-binding domain, CaLB)"/>
    <property type="match status" value="2"/>
</dbReference>
<keyword evidence="8 10" id="KW-0472">Membrane</keyword>
<comment type="subcellular location">
    <subcellularLocation>
        <location evidence="1">Membrane</location>
        <topology evidence="1">Multi-pass membrane protein</topology>
    </subcellularLocation>
</comment>
<evidence type="ECO:0000259" key="11">
    <source>
        <dbReference type="PROSITE" id="PS50004"/>
    </source>
</evidence>
<evidence type="ECO:0000256" key="4">
    <source>
        <dbReference type="ARBA" id="ARBA00022723"/>
    </source>
</evidence>
<keyword evidence="7 10" id="KW-1133">Transmembrane helix</keyword>
<evidence type="ECO:0000313" key="12">
    <source>
        <dbReference type="EMBL" id="TKC37020.1"/>
    </source>
</evidence>
<feature type="compositionally biased region" description="Basic residues" evidence="9">
    <location>
        <begin position="1207"/>
        <end position="1225"/>
    </location>
</feature>
<feature type="compositionally biased region" description="Basic and acidic residues" evidence="9">
    <location>
        <begin position="366"/>
        <end position="385"/>
    </location>
</feature>
<evidence type="ECO:0000256" key="6">
    <source>
        <dbReference type="ARBA" id="ARBA00022837"/>
    </source>
</evidence>
<dbReference type="CDD" id="cd08377">
    <property type="entry name" value="C2C_MCTP_PRT"/>
    <property type="match status" value="1"/>
</dbReference>
<feature type="compositionally biased region" description="Low complexity" evidence="9">
    <location>
        <begin position="117"/>
        <end position="128"/>
    </location>
</feature>
<dbReference type="GO" id="GO:0005509">
    <property type="term" value="F:calcium ion binding"/>
    <property type="evidence" value="ECO:0007669"/>
    <property type="project" value="TreeGrafter"/>
</dbReference>
<feature type="non-terminal residue" evidence="12">
    <location>
        <position position="1278"/>
    </location>
</feature>
<protein>
    <recommendedName>
        <fullName evidence="11">C2 domain-containing protein</fullName>
    </recommendedName>
</protein>
<feature type="domain" description="C2" evidence="11">
    <location>
        <begin position="762"/>
        <end position="883"/>
    </location>
</feature>
<dbReference type="PRINTS" id="PR00360">
    <property type="entry name" value="C2DOMAIN"/>
</dbReference>
<proteinExistence type="inferred from homology"/>
<keyword evidence="5" id="KW-0677">Repeat</keyword>
<feature type="compositionally biased region" description="Low complexity" evidence="9">
    <location>
        <begin position="8"/>
        <end position="17"/>
    </location>
</feature>
<feature type="compositionally biased region" description="Basic and acidic residues" evidence="9">
    <location>
        <begin position="102"/>
        <end position="114"/>
    </location>
</feature>
<evidence type="ECO:0000256" key="8">
    <source>
        <dbReference type="ARBA" id="ARBA00023136"/>
    </source>
</evidence>
<feature type="non-terminal residue" evidence="12">
    <location>
        <position position="1"/>
    </location>
</feature>
<feature type="compositionally biased region" description="Basic and acidic residues" evidence="9">
    <location>
        <begin position="156"/>
        <end position="173"/>
    </location>
</feature>
<feature type="transmembrane region" description="Helical" evidence="10">
    <location>
        <begin position="1089"/>
        <end position="1117"/>
    </location>
</feature>
<dbReference type="PANTHER" id="PTHR45911:SF3">
    <property type="entry name" value="DYSFERLIN-RELATED"/>
    <property type="match status" value="1"/>
</dbReference>
<dbReference type="FunFam" id="2.60.40.150:FF:000019">
    <property type="entry name" value="Multiple C2 and transmembrane domain-containing protein 2 isoform 1"/>
    <property type="match status" value="1"/>
</dbReference>
<sequence>ELEDGPGARRVSSARSSLLCESHARPVRRLPPSPPLTGAARRASGAVPGAAGNARPRPEPGAREEKGPGRGLGDSSGLEPRSAELETLRRPRFGYSASPPPRVREEEAAPESRGRRASAAAASFPRSGLKPAVTPGFCCFVRRRRCHRGAPGEGAARADGEEGGGERRSRGWRMEPPAAAAGSPEPAAASSSFQARLWKNLQLGVGKSKGGWGGRAGVPERRTADTPSPSPPPPGGRQDALAGLGGAGSRWSGFKKRKQVLDRVFSSSQPNLCCSSPEPLEPEGASRAEQGSTLRRRIREHLLPAGRGPVAAAGAAGPPPRGDRARDEGARRRGTAAHLCHQKSSSLPGTACLEQLLEPPPPPRAEPARSRAEPRTAKGEARGSSREYKSNGIYCSTSSEGTSVHQCQVHDVPKPNCLALGIFSLRGMELTSGKLHSLMKLLRLLIIIVVKATVEPEMYAIYCFGFENGGTLSGGILSSGKGKYSRLEVRADVLKEIFPKDTASLGAISDNASTRALAGSIISSHNPQDRECNNMEIQVDSEAKPSHYQLMRLLLPVEVRIVSDPYCDKRRAIPLEFEELSRYMELFPDTDIDTHIRFYPCSDEKVVVVVVMTTTNSFNINNEHLLNVHLPNPMFQTQSLRLSDVHRKPHLWRGIVSITLIEGRDLKAMDSNGLSDPYVKFRLGHQKYKSKNFIVRFLHYSARNSYVCGKCQIDLSALSREQTHKLELQLEEGEGHLVLLVTLTASATVSISDLSINSLEDPKEREEILKRYSLLRIFHNLKDVGFLQVKVIRAEGLMAADVTGKSDPFCVVELNNDRLLTHTVYKNLNPEWNKVFTFNIKDIHSVLEVTVYDEDRDRSADFLGKVAIPLLSIQNGEQKAYVLKNKQLTGPTKGVIYLEIDVIFNALNEAEDADENRRVEKQVLEQLAVEYPSVYLFLFVVWNFELYMIPMVLLLLLTWNYFLIISGKDNRQRDTVVEDMLEDEEEEDDKDDKDADKRKKEELLKHLDHLKVELSQVHIAEVLTNFVTYEYICIYLHTHSTEMKDSEKKGFINKIYAIQEVCISVQNILDEVASFGERIKNTFNWTIPFLSWLAIVALCAFTVILYFIPLRYIVLVWGINKFTKKLRSPYAIDNNELLDFLSRVPSDVQVAQRNSKNAITDLSNSIHICYKNNYHSEFCKLHVSKRRPSCGAAQTGGEGSGSALHCRGARGRPRRGTGRARRGLRPQRIDARAERGGSGECEPTTTAESVRVSISNLELYLGSPIAPAQGQRHLYRDS</sequence>
<comment type="caution">
    <text evidence="12">The sequence shown here is derived from an EMBL/GenBank/DDBJ whole genome shotgun (WGS) entry which is preliminary data.</text>
</comment>
<evidence type="ECO:0000313" key="13">
    <source>
        <dbReference type="Proteomes" id="UP000308365"/>
    </source>
</evidence>
<feature type="compositionally biased region" description="Basic and acidic residues" evidence="9">
    <location>
        <begin position="1227"/>
        <end position="1237"/>
    </location>
</feature>
<feature type="compositionally biased region" description="Basic and acidic residues" evidence="9">
    <location>
        <begin position="321"/>
        <end position="331"/>
    </location>
</feature>
<feature type="transmembrane region" description="Helical" evidence="10">
    <location>
        <begin position="934"/>
        <end position="963"/>
    </location>
</feature>
<dbReference type="PANTHER" id="PTHR45911">
    <property type="entry name" value="C2 DOMAIN-CONTAINING PROTEIN"/>
    <property type="match status" value="1"/>
</dbReference>
<organism evidence="12 13">
    <name type="scientific">Monodon monoceros</name>
    <name type="common">Narwhal</name>
    <name type="synonym">Ceratodon monodon</name>
    <dbReference type="NCBI Taxonomy" id="40151"/>
    <lineage>
        <taxon>Eukaryota</taxon>
        <taxon>Metazoa</taxon>
        <taxon>Chordata</taxon>
        <taxon>Craniata</taxon>
        <taxon>Vertebrata</taxon>
        <taxon>Euteleostomi</taxon>
        <taxon>Mammalia</taxon>
        <taxon>Eutheria</taxon>
        <taxon>Laurasiatheria</taxon>
        <taxon>Artiodactyla</taxon>
        <taxon>Whippomorpha</taxon>
        <taxon>Cetacea</taxon>
        <taxon>Odontoceti</taxon>
        <taxon>Monodontidae</taxon>
        <taxon>Monodon</taxon>
    </lineage>
</organism>
<dbReference type="InterPro" id="IPR035892">
    <property type="entry name" value="C2_domain_sf"/>
</dbReference>
<dbReference type="PROSITE" id="PS50004">
    <property type="entry name" value="C2"/>
    <property type="match status" value="1"/>
</dbReference>
<evidence type="ECO:0000256" key="5">
    <source>
        <dbReference type="ARBA" id="ARBA00022737"/>
    </source>
</evidence>
<feature type="compositionally biased region" description="Gly residues" evidence="9">
    <location>
        <begin position="207"/>
        <end position="216"/>
    </location>
</feature>
<feature type="region of interest" description="Disordered" evidence="9">
    <location>
        <begin position="1"/>
        <end position="134"/>
    </location>
</feature>
<gene>
    <name evidence="12" type="ORF">EI555_013429</name>
</gene>
<evidence type="ECO:0000256" key="9">
    <source>
        <dbReference type="SAM" id="MobiDB-lite"/>
    </source>
</evidence>
<dbReference type="SMART" id="SM00239">
    <property type="entry name" value="C2"/>
    <property type="match status" value="1"/>
</dbReference>
<reference evidence="13" key="1">
    <citation type="journal article" date="2019" name="IScience">
        <title>Narwhal Genome Reveals Long-Term Low Genetic Diversity despite Current Large Abundance Size.</title>
        <authorList>
            <person name="Westbury M.V."/>
            <person name="Petersen B."/>
            <person name="Garde E."/>
            <person name="Heide-Jorgensen M.P."/>
            <person name="Lorenzen E.D."/>
        </authorList>
    </citation>
    <scope>NUCLEOTIDE SEQUENCE [LARGE SCALE GENOMIC DNA]</scope>
</reference>